<keyword evidence="3" id="KW-1185">Reference proteome</keyword>
<dbReference type="InterPro" id="IPR025227">
    <property type="entry name" value="DUF4169"/>
</dbReference>
<name>A0A126V3W0_9RHOB</name>
<dbReference type="AlphaFoldDB" id="A0A126V3W0"/>
<evidence type="ECO:0000313" key="2">
    <source>
        <dbReference type="EMBL" id="AML52556.1"/>
    </source>
</evidence>
<reference evidence="2 3" key="1">
    <citation type="submission" date="2016-02" db="EMBL/GenBank/DDBJ databases">
        <title>Complete genome sequence of Halocynthiibacter arcticus PAMC 20958t from arctic marine sediment.</title>
        <authorList>
            <person name="Lee Y.M."/>
            <person name="Baek K."/>
            <person name="Lee H.K."/>
            <person name="Shin S.C."/>
        </authorList>
    </citation>
    <scope>NUCLEOTIDE SEQUENCE [LARGE SCALE GENOMIC DNA]</scope>
    <source>
        <strain evidence="2">PAMC 20958</strain>
    </source>
</reference>
<dbReference type="EMBL" id="CP014327">
    <property type="protein sequence ID" value="AML52556.1"/>
    <property type="molecule type" value="Genomic_DNA"/>
</dbReference>
<feature type="compositionally biased region" description="Basic and acidic residues" evidence="1">
    <location>
        <begin position="15"/>
        <end position="25"/>
    </location>
</feature>
<evidence type="ECO:0000256" key="1">
    <source>
        <dbReference type="SAM" id="MobiDB-lite"/>
    </source>
</evidence>
<gene>
    <name evidence="2" type="ORF">RC74_15915</name>
</gene>
<proteinExistence type="predicted"/>
<dbReference type="KEGG" id="hat:RC74_15915"/>
<dbReference type="Proteomes" id="UP000070371">
    <property type="component" value="Chromosome"/>
</dbReference>
<protein>
    <submittedName>
        <fullName evidence="2">Uncharacterized protein</fullName>
    </submittedName>
</protein>
<feature type="region of interest" description="Disordered" evidence="1">
    <location>
        <begin position="1"/>
        <end position="38"/>
    </location>
</feature>
<sequence>MQKLINLARARKQRARDEKRADSEKNTASAGVTKADRLLQATKNTRAQKMLDQHVVDTEFDHE</sequence>
<dbReference type="STRING" id="1579316.RC74_15915"/>
<dbReference type="Pfam" id="PF13770">
    <property type="entry name" value="DUF4169"/>
    <property type="match status" value="1"/>
</dbReference>
<dbReference type="OrthoDB" id="7192657at2"/>
<dbReference type="RefSeq" id="WP_039002249.1">
    <property type="nucleotide sequence ID" value="NZ_CP014327.1"/>
</dbReference>
<evidence type="ECO:0000313" key="3">
    <source>
        <dbReference type="Proteomes" id="UP000070371"/>
    </source>
</evidence>
<organism evidence="2 3">
    <name type="scientific">Falsihalocynthiibacter arcticus</name>
    <dbReference type="NCBI Taxonomy" id="1579316"/>
    <lineage>
        <taxon>Bacteria</taxon>
        <taxon>Pseudomonadati</taxon>
        <taxon>Pseudomonadota</taxon>
        <taxon>Alphaproteobacteria</taxon>
        <taxon>Rhodobacterales</taxon>
        <taxon>Roseobacteraceae</taxon>
        <taxon>Falsihalocynthiibacter</taxon>
    </lineage>
</organism>
<accession>A0A126V3W0</accession>